<dbReference type="VEuPathDB" id="VectorBase:ASTE009104"/>
<feature type="chain" id="PRO_5043713794" evidence="3">
    <location>
        <begin position="24"/>
        <end position="234"/>
    </location>
</feature>
<dbReference type="PROSITE" id="PS51155">
    <property type="entry name" value="CHIT_BIND_RR_2"/>
    <property type="match status" value="2"/>
</dbReference>
<dbReference type="Proteomes" id="UP000076408">
    <property type="component" value="Unassembled WGS sequence"/>
</dbReference>
<keyword evidence="5" id="KW-1185">Reference proteome</keyword>
<dbReference type="GO" id="GO:0031012">
    <property type="term" value="C:extracellular matrix"/>
    <property type="evidence" value="ECO:0007669"/>
    <property type="project" value="TreeGrafter"/>
</dbReference>
<dbReference type="PANTHER" id="PTHR12236">
    <property type="entry name" value="STRUCTURAL CONTITUENT OF CUTICLE"/>
    <property type="match status" value="1"/>
</dbReference>
<dbReference type="InterPro" id="IPR000618">
    <property type="entry name" value="Insect_cuticle"/>
</dbReference>
<dbReference type="GO" id="GO:0005615">
    <property type="term" value="C:extracellular space"/>
    <property type="evidence" value="ECO:0007669"/>
    <property type="project" value="TreeGrafter"/>
</dbReference>
<dbReference type="VEuPathDB" id="VectorBase:ASTEI10843"/>
<proteinExistence type="predicted"/>
<protein>
    <submittedName>
        <fullName evidence="4">Uncharacterized protein</fullName>
    </submittedName>
</protein>
<name>A0A182YQV7_ANOST</name>
<reference evidence="5" key="1">
    <citation type="journal article" date="2014" name="Genome Biol.">
        <title>Genome analysis of a major urban malaria vector mosquito, Anopheles stephensi.</title>
        <authorList>
            <person name="Jiang X."/>
            <person name="Peery A."/>
            <person name="Hall A.B."/>
            <person name="Sharma A."/>
            <person name="Chen X.G."/>
            <person name="Waterhouse R.M."/>
            <person name="Komissarov A."/>
            <person name="Riehle M.M."/>
            <person name="Shouche Y."/>
            <person name="Sharakhova M.V."/>
            <person name="Lawson D."/>
            <person name="Pakpour N."/>
            <person name="Arensburger P."/>
            <person name="Davidson V.L."/>
            <person name="Eiglmeier K."/>
            <person name="Emrich S."/>
            <person name="George P."/>
            <person name="Kennedy R.C."/>
            <person name="Mane S.P."/>
            <person name="Maslen G."/>
            <person name="Oringanje C."/>
            <person name="Qi Y."/>
            <person name="Settlage R."/>
            <person name="Tojo M."/>
            <person name="Tubio J.M."/>
            <person name="Unger M.F."/>
            <person name="Wang B."/>
            <person name="Vernick K.D."/>
            <person name="Ribeiro J.M."/>
            <person name="James A.A."/>
            <person name="Michel K."/>
            <person name="Riehle M.A."/>
            <person name="Luckhart S."/>
            <person name="Sharakhov I.V."/>
            <person name="Tu Z."/>
        </authorList>
    </citation>
    <scope>NUCLEOTIDE SEQUENCE [LARGE SCALE GENOMIC DNA]</scope>
    <source>
        <strain evidence="5">Indian</strain>
    </source>
</reference>
<feature type="signal peptide" evidence="3">
    <location>
        <begin position="1"/>
        <end position="23"/>
    </location>
</feature>
<dbReference type="OMA" id="HHEAPTH"/>
<evidence type="ECO:0000256" key="1">
    <source>
        <dbReference type="ARBA" id="ARBA00022460"/>
    </source>
</evidence>
<dbReference type="VEuPathDB" id="VectorBase:ASTEI20_031438"/>
<feature type="region of interest" description="Disordered" evidence="2">
    <location>
        <begin position="210"/>
        <end position="234"/>
    </location>
</feature>
<dbReference type="Pfam" id="PF00379">
    <property type="entry name" value="Chitin_bind_4"/>
    <property type="match status" value="2"/>
</dbReference>
<accession>A0A182YQV7</accession>
<dbReference type="EnsemblMetazoa" id="ASTEI10843-RA">
    <property type="protein sequence ID" value="ASTEI10843-PA"/>
    <property type="gene ID" value="ASTEI10843"/>
</dbReference>
<reference evidence="4" key="2">
    <citation type="submission" date="2020-05" db="UniProtKB">
        <authorList>
            <consortium name="EnsemblMetazoa"/>
        </authorList>
    </citation>
    <scope>IDENTIFICATION</scope>
    <source>
        <strain evidence="4">Indian</strain>
    </source>
</reference>
<dbReference type="InterPro" id="IPR051217">
    <property type="entry name" value="Insect_Cuticle_Struc_Prot"/>
</dbReference>
<keyword evidence="1" id="KW-0193">Cuticle</keyword>
<keyword evidence="3" id="KW-0732">Signal</keyword>
<organism evidence="4 5">
    <name type="scientific">Anopheles stephensi</name>
    <name type="common">Indo-Pakistan malaria mosquito</name>
    <dbReference type="NCBI Taxonomy" id="30069"/>
    <lineage>
        <taxon>Eukaryota</taxon>
        <taxon>Metazoa</taxon>
        <taxon>Ecdysozoa</taxon>
        <taxon>Arthropoda</taxon>
        <taxon>Hexapoda</taxon>
        <taxon>Insecta</taxon>
        <taxon>Pterygota</taxon>
        <taxon>Neoptera</taxon>
        <taxon>Endopterygota</taxon>
        <taxon>Diptera</taxon>
        <taxon>Nematocera</taxon>
        <taxon>Culicoidea</taxon>
        <taxon>Culicidae</taxon>
        <taxon>Anophelinae</taxon>
        <taxon>Anopheles</taxon>
    </lineage>
</organism>
<dbReference type="PANTHER" id="PTHR12236:SF46">
    <property type="entry name" value="CUTICULAR PROTEIN 30B-RELATED"/>
    <property type="match status" value="1"/>
</dbReference>
<evidence type="ECO:0000256" key="3">
    <source>
        <dbReference type="SAM" id="SignalP"/>
    </source>
</evidence>
<dbReference type="AlphaFoldDB" id="A0A182YQV7"/>
<evidence type="ECO:0000313" key="5">
    <source>
        <dbReference type="Proteomes" id="UP000076408"/>
    </source>
</evidence>
<sequence length="234" mass="26944">MILPASHCKIVIVVLALVAAVSAQSHYGHQQQYQPQSYHHEEEHHGPVHYEYHYDVHDDHTGDVHGQKEARKDDSTQGEYYLIDADGHKRTVTYHVEGKSGFIAEVIVVLALVAAVSAQSHYGHQQQYQPLNYHHEEEHQGAVHYEYHYDVHDDHTGDVHGQKEARKDDSTQGEYYLIDADGHKRTVTYHVEGKSGFIAEVHREPIKGYQAPQPQHHHQPQYHQQAPAHQNYHY</sequence>
<dbReference type="STRING" id="30069.A0A182YQV7"/>
<evidence type="ECO:0000256" key="2">
    <source>
        <dbReference type="SAM" id="MobiDB-lite"/>
    </source>
</evidence>
<feature type="compositionally biased region" description="Low complexity" evidence="2">
    <location>
        <begin position="221"/>
        <end position="234"/>
    </location>
</feature>
<dbReference type="GO" id="GO:0042302">
    <property type="term" value="F:structural constituent of cuticle"/>
    <property type="evidence" value="ECO:0007669"/>
    <property type="project" value="UniProtKB-UniRule"/>
</dbReference>
<evidence type="ECO:0000313" key="4">
    <source>
        <dbReference type="EnsemblMetazoa" id="ASTEI10843-PA"/>
    </source>
</evidence>